<proteinExistence type="predicted"/>
<feature type="chain" id="PRO_5002112425" description="Bacterial Ig domain-containing protein" evidence="2">
    <location>
        <begin position="24"/>
        <end position="928"/>
    </location>
</feature>
<dbReference type="Proteomes" id="UP000031449">
    <property type="component" value="Plasmid unnamed"/>
</dbReference>
<evidence type="ECO:0000313" key="4">
    <source>
        <dbReference type="Proteomes" id="UP000031449"/>
    </source>
</evidence>
<feature type="region of interest" description="Disordered" evidence="1">
    <location>
        <begin position="130"/>
        <end position="157"/>
    </location>
</feature>
<dbReference type="HOGENOM" id="CLU_330321_0_0_9"/>
<evidence type="ECO:0000256" key="1">
    <source>
        <dbReference type="SAM" id="MobiDB-lite"/>
    </source>
</evidence>
<keyword evidence="4" id="KW-1185">Reference proteome</keyword>
<organism evidence="3 4">
    <name type="scientific">Jeotgalibacillus malaysiensis</name>
    <dbReference type="NCBI Taxonomy" id="1508404"/>
    <lineage>
        <taxon>Bacteria</taxon>
        <taxon>Bacillati</taxon>
        <taxon>Bacillota</taxon>
        <taxon>Bacilli</taxon>
        <taxon>Bacillales</taxon>
        <taxon>Caryophanaceae</taxon>
        <taxon>Jeotgalibacillus</taxon>
    </lineage>
</organism>
<evidence type="ECO:0000256" key="2">
    <source>
        <dbReference type="SAM" id="SignalP"/>
    </source>
</evidence>
<sequence>MKKKRKLLAIVLLTTLVPVNALAESMVITLPESMSQTQNRTVTVPSNALVNNVTVNTGNVSHSQNGSQLLLYLTNGSVSSSRYNSSKYSKYISKTMTSSSNSFPSSDSYNDGTYSGTYYKDGSSYVYSGTYTPSDSRTQTDSRSTSPGGSSGSLPSSIPYNSGGYSGTLYGGGAYVSSGSYSPADSRSQSDSRTYRCGNSYVWSDSSRSWSYGGTYAIDSIASSIPYNSGGYSGTLYQGGVLSSCSAPAPSLSGSYNGERRNSNAGYTTINYSGTVTKPASADTRVWTVNYSGTVTRPSSDTRIWAQNYSGYAYAGGYDSYYQYTATINYDTDSENPDGSLSANPTNWTNGDVTITLSDIKDFGIAGVKGVYLPNGNFVTGSSIPYTVSTNGTYSFIIEDKVGNRTTKSISIGNIDKTLPTATLTQSPTNFTNQNVVLSLSNILDAGGSDLKQVVMPDGKIETSFENKMFTVSENGTYSFEIWDNAGNKTVKTINVNNIDKSAPTATLTPSTTNLTNQNVIFTISNVQDNGVSGLKGITLPNGNLVTGTSATYTVTENGVYTFLVEDNAGNRWTETVNVTNIDKELPLGKVKLDTTAWTNQSFGLELIDVKDDETGVKRVQLPDGTWKNHNASETYRYVVDKNGVYTYRIEDNAGNITVLNQSVTNIDKNLPAGTFVYDTSKPSDGLIINLNATDDMSGIKEITLPDGRIVSASKADFSVKKGGSYDFIVEDKAGNRKTLTAVVDSPRVSVVRDKLELVVTVTSNYTAEPVTKRKETLQTWNSKSFRVPVTKDDIFTFQTNDGGVLSDEVTFVVDNFFTLSLPQIDVTYDKKWTNKNVVLNLSVYSIGGTPIVSTTLPDNTTSNLTNFNYTISENGMYTFVAKDALGKLGYQTVVVKNIDKKTPLVELTTPTDWVNRDIPIDIKVTNN</sequence>
<reference evidence="3 4" key="1">
    <citation type="submission" date="2014-08" db="EMBL/GenBank/DDBJ databases">
        <title>Complete genome of a marine bacteria Jeotgalibacillus malaysiensis.</title>
        <authorList>
            <person name="Yaakop A.S."/>
            <person name="Chan K.-G."/>
            <person name="Goh K.M."/>
        </authorList>
    </citation>
    <scope>NUCLEOTIDE SEQUENCE [LARGE SCALE GENOMIC DNA]</scope>
    <source>
        <strain evidence="3 4">D5</strain>
        <plasmid evidence="4">Plasmid</plasmid>
    </source>
</reference>
<feature type="signal peptide" evidence="2">
    <location>
        <begin position="1"/>
        <end position="23"/>
    </location>
</feature>
<keyword evidence="2" id="KW-0732">Signal</keyword>
<protein>
    <recommendedName>
        <fullName evidence="5">Bacterial Ig domain-containing protein</fullName>
    </recommendedName>
</protein>
<dbReference type="KEGG" id="jeo:JMA_41010"/>
<keyword evidence="3" id="KW-0614">Plasmid</keyword>
<name>A0A0B5AZQ6_9BACL</name>
<feature type="compositionally biased region" description="Low complexity" evidence="1">
    <location>
        <begin position="132"/>
        <end position="157"/>
    </location>
</feature>
<geneLocation type="plasmid" evidence="4"/>
<evidence type="ECO:0008006" key="5">
    <source>
        <dbReference type="Google" id="ProtNLM"/>
    </source>
</evidence>
<evidence type="ECO:0000313" key="3">
    <source>
        <dbReference type="EMBL" id="AJD93419.1"/>
    </source>
</evidence>
<accession>A0A0B5AZQ6</accession>
<dbReference type="BioCyc" id="JESP1508404:G14D9-13385-MONOMER"/>
<dbReference type="AlphaFoldDB" id="A0A0B5AZQ6"/>
<gene>
    <name evidence="3" type="ORF">JMA_41010</name>
</gene>
<dbReference type="OrthoDB" id="2877457at2"/>
<dbReference type="EMBL" id="CP009417">
    <property type="protein sequence ID" value="AJD93419.1"/>
    <property type="molecule type" value="Genomic_DNA"/>
</dbReference>